<keyword evidence="4 5" id="KW-0472">Membrane</keyword>
<evidence type="ECO:0000256" key="1">
    <source>
        <dbReference type="ARBA" id="ARBA00004141"/>
    </source>
</evidence>
<comment type="subcellular location">
    <subcellularLocation>
        <location evidence="1">Membrane</location>
        <topology evidence="1">Multi-pass membrane protein</topology>
    </subcellularLocation>
</comment>
<feature type="transmembrane region" description="Helical" evidence="5">
    <location>
        <begin position="101"/>
        <end position="124"/>
    </location>
</feature>
<evidence type="ECO:0000256" key="2">
    <source>
        <dbReference type="ARBA" id="ARBA00022692"/>
    </source>
</evidence>
<dbReference type="EnsemblMetazoa" id="G5586.1">
    <property type="protein sequence ID" value="G5586.1:cds"/>
    <property type="gene ID" value="G5586"/>
</dbReference>
<organism evidence="6 7">
    <name type="scientific">Magallana gigas</name>
    <name type="common">Pacific oyster</name>
    <name type="synonym">Crassostrea gigas</name>
    <dbReference type="NCBI Taxonomy" id="29159"/>
    <lineage>
        <taxon>Eukaryota</taxon>
        <taxon>Metazoa</taxon>
        <taxon>Spiralia</taxon>
        <taxon>Lophotrochozoa</taxon>
        <taxon>Mollusca</taxon>
        <taxon>Bivalvia</taxon>
        <taxon>Autobranchia</taxon>
        <taxon>Pteriomorphia</taxon>
        <taxon>Ostreida</taxon>
        <taxon>Ostreoidea</taxon>
        <taxon>Ostreidae</taxon>
        <taxon>Magallana</taxon>
    </lineage>
</organism>
<evidence type="ECO:0000256" key="5">
    <source>
        <dbReference type="SAM" id="Phobius"/>
    </source>
</evidence>
<protein>
    <recommendedName>
        <fullName evidence="8">Claudin</fullName>
    </recommendedName>
</protein>
<dbReference type="OMA" id="QCTEILG"/>
<dbReference type="OrthoDB" id="6111629at2759"/>
<evidence type="ECO:0000256" key="4">
    <source>
        <dbReference type="ARBA" id="ARBA00023136"/>
    </source>
</evidence>
<dbReference type="InterPro" id="IPR050579">
    <property type="entry name" value="PMP-22/EMP/MP20-like"/>
</dbReference>
<feature type="transmembrane region" description="Helical" evidence="5">
    <location>
        <begin position="72"/>
        <end position="94"/>
    </location>
</feature>
<dbReference type="InterPro" id="IPR004031">
    <property type="entry name" value="PMP22/EMP/MP20/Claudin"/>
</dbReference>
<proteinExistence type="predicted"/>
<dbReference type="PANTHER" id="PTHR10671">
    <property type="entry name" value="EPITHELIAL MEMBRANE PROTEIN-RELATED"/>
    <property type="match status" value="1"/>
</dbReference>
<feature type="transmembrane region" description="Helical" evidence="5">
    <location>
        <begin position="136"/>
        <end position="161"/>
    </location>
</feature>
<evidence type="ECO:0000313" key="7">
    <source>
        <dbReference type="Proteomes" id="UP000005408"/>
    </source>
</evidence>
<keyword evidence="2 5" id="KW-0812">Transmembrane</keyword>
<dbReference type="Proteomes" id="UP000005408">
    <property type="component" value="Unassembled WGS sequence"/>
</dbReference>
<reference evidence="6" key="1">
    <citation type="submission" date="2022-08" db="UniProtKB">
        <authorList>
            <consortium name="EnsemblMetazoa"/>
        </authorList>
    </citation>
    <scope>IDENTIFICATION</scope>
    <source>
        <strain evidence="6">05x7-T-G4-1.051#20</strain>
    </source>
</reference>
<dbReference type="Gene3D" id="1.20.140.150">
    <property type="match status" value="1"/>
</dbReference>
<name>A0A8W8NCJ2_MAGGI</name>
<dbReference type="GO" id="GO:0005886">
    <property type="term" value="C:plasma membrane"/>
    <property type="evidence" value="ECO:0007669"/>
    <property type="project" value="TreeGrafter"/>
</dbReference>
<evidence type="ECO:0000256" key="3">
    <source>
        <dbReference type="ARBA" id="ARBA00022989"/>
    </source>
</evidence>
<evidence type="ECO:0000313" key="6">
    <source>
        <dbReference type="EnsemblMetazoa" id="G5586.1:cds"/>
    </source>
</evidence>
<sequence length="166" mass="18082">MDSSKLFMIALVLNICALVFQIIGVAPPYWAYIEFGTSKVYSGLWTQCTEILGTTSCSDVAYSEGWFELVRAFSILGLLLLIVAVVMTVLKLFVMKDKKPVLFAGIGTSFAGGFLIFIAITVYAADLNDLLSNLTFTFHFAFAFSILAMIMAFAGGAILLLGMIKE</sequence>
<dbReference type="PANTHER" id="PTHR10671:SF108">
    <property type="entry name" value="CLAUDIN FAMILY PROTEIN-RELATED"/>
    <property type="match status" value="1"/>
</dbReference>
<keyword evidence="7" id="KW-1185">Reference proteome</keyword>
<feature type="transmembrane region" description="Helical" evidence="5">
    <location>
        <begin position="7"/>
        <end position="30"/>
    </location>
</feature>
<accession>A0A8W8NCJ2</accession>
<dbReference type="Pfam" id="PF00822">
    <property type="entry name" value="PMP22_Claudin"/>
    <property type="match status" value="1"/>
</dbReference>
<evidence type="ECO:0008006" key="8">
    <source>
        <dbReference type="Google" id="ProtNLM"/>
    </source>
</evidence>
<dbReference type="AlphaFoldDB" id="A0A8W8NCJ2"/>
<keyword evidence="3 5" id="KW-1133">Transmembrane helix</keyword>